<reference evidence="1 2" key="1">
    <citation type="submission" date="2024-04" db="EMBL/GenBank/DDBJ databases">
        <authorList>
            <consortium name="Genoscope - CEA"/>
            <person name="William W."/>
        </authorList>
    </citation>
    <scope>NUCLEOTIDE SEQUENCE [LARGE SCALE GENOMIC DNA]</scope>
</reference>
<keyword evidence="2" id="KW-1185">Reference proteome</keyword>
<dbReference type="AlphaFoldDB" id="A0AAV2HMQ3"/>
<name>A0AAV2HMQ3_LYMST</name>
<dbReference type="EMBL" id="CAXITT010000198">
    <property type="protein sequence ID" value="CAL1535335.1"/>
    <property type="molecule type" value="Genomic_DNA"/>
</dbReference>
<dbReference type="Proteomes" id="UP001497497">
    <property type="component" value="Unassembled WGS sequence"/>
</dbReference>
<gene>
    <name evidence="1" type="ORF">GSLYS_00009295001</name>
</gene>
<proteinExistence type="predicted"/>
<sequence length="120" mass="13725">MAIISVYYVDLTNCDKHINISSCEAAEEHNNYTAVFRTLYSNDVFKVSYINTIQICKNMTCNNINNDIFNTAVNSSHIVLIYNVTRADDYKGVTITNFNYAFQVSQAMCKLRTFGTIVFF</sequence>
<evidence type="ECO:0000313" key="1">
    <source>
        <dbReference type="EMBL" id="CAL1535335.1"/>
    </source>
</evidence>
<protein>
    <submittedName>
        <fullName evidence="1">Uncharacterized protein</fullName>
    </submittedName>
</protein>
<comment type="caution">
    <text evidence="1">The sequence shown here is derived from an EMBL/GenBank/DDBJ whole genome shotgun (WGS) entry which is preliminary data.</text>
</comment>
<organism evidence="1 2">
    <name type="scientific">Lymnaea stagnalis</name>
    <name type="common">Great pond snail</name>
    <name type="synonym">Helix stagnalis</name>
    <dbReference type="NCBI Taxonomy" id="6523"/>
    <lineage>
        <taxon>Eukaryota</taxon>
        <taxon>Metazoa</taxon>
        <taxon>Spiralia</taxon>
        <taxon>Lophotrochozoa</taxon>
        <taxon>Mollusca</taxon>
        <taxon>Gastropoda</taxon>
        <taxon>Heterobranchia</taxon>
        <taxon>Euthyneura</taxon>
        <taxon>Panpulmonata</taxon>
        <taxon>Hygrophila</taxon>
        <taxon>Lymnaeoidea</taxon>
        <taxon>Lymnaeidae</taxon>
        <taxon>Lymnaea</taxon>
    </lineage>
</organism>
<accession>A0AAV2HMQ3</accession>
<evidence type="ECO:0000313" key="2">
    <source>
        <dbReference type="Proteomes" id="UP001497497"/>
    </source>
</evidence>